<feature type="domain" description="DUF4935" evidence="1">
    <location>
        <begin position="12"/>
        <end position="177"/>
    </location>
</feature>
<dbReference type="EMBL" id="BBQY01000005">
    <property type="protein sequence ID" value="GBH30729.1"/>
    <property type="molecule type" value="Genomic_DNA"/>
</dbReference>
<dbReference type="RefSeq" id="WP_011950412.1">
    <property type="nucleotide sequence ID" value="NZ_BBQY01000005.1"/>
</dbReference>
<evidence type="ECO:0000313" key="2">
    <source>
        <dbReference type="EMBL" id="ASY46745.1"/>
    </source>
</evidence>
<evidence type="ECO:0000313" key="4">
    <source>
        <dbReference type="Proteomes" id="UP000217141"/>
    </source>
</evidence>
<dbReference type="InterPro" id="IPR032557">
    <property type="entry name" value="DUF4935"/>
</dbReference>
<protein>
    <recommendedName>
        <fullName evidence="1">DUF4935 domain-containing protein</fullName>
    </recommendedName>
</protein>
<organism evidence="2 4">
    <name type="scientific">Sphingobium xenophagum</name>
    <dbReference type="NCBI Taxonomy" id="121428"/>
    <lineage>
        <taxon>Bacteria</taxon>
        <taxon>Pseudomonadati</taxon>
        <taxon>Pseudomonadota</taxon>
        <taxon>Alphaproteobacteria</taxon>
        <taxon>Sphingomonadales</taxon>
        <taxon>Sphingomonadaceae</taxon>
        <taxon>Sphingobium</taxon>
    </lineage>
</organism>
<dbReference type="Proteomes" id="UP000290975">
    <property type="component" value="Unassembled WGS sequence"/>
</dbReference>
<reference evidence="2 4" key="2">
    <citation type="submission" date="2017-08" db="EMBL/GenBank/DDBJ databases">
        <title>Whole Genome Sequence of Sphingobium hydrophobicum C1: Insights into Adaption to the Electronic-waste Contaminated Sediment.</title>
        <authorList>
            <person name="Song D."/>
            <person name="Chen X."/>
            <person name="Xu M."/>
        </authorList>
    </citation>
    <scope>NUCLEOTIDE SEQUENCE [LARGE SCALE GENOMIC DNA]</scope>
    <source>
        <strain evidence="2 4">C1</strain>
        <plasmid evidence="2 4">p2</plasmid>
    </source>
</reference>
<proteinExistence type="predicted"/>
<keyword evidence="2" id="KW-0614">Plasmid</keyword>
<dbReference type="KEGG" id="shyd:CJD35_19825"/>
<geneLocation type="plasmid" evidence="2 4">
    <name>p2</name>
</geneLocation>
<evidence type="ECO:0000313" key="3">
    <source>
        <dbReference type="EMBL" id="GBH30729.1"/>
    </source>
</evidence>
<keyword evidence="5" id="KW-1185">Reference proteome</keyword>
<sequence length="354" mass="38698">MAKKTTKRTPKVFLDANIVISAGKPPGGPEIARVVDLVDAGLITVLTTDLTITEVAKKYIQSDFDAIKEISQPHFRKIVEGATGVALPALKRPELRAKLKSIYDESTTQMFDALEAKTLQIDEVKPSAVFSAYAAGEGFFSGDGKKDQFPDAFAFECLKKEASRNSPVIIVSNDGDFDGPVGSAKHISLVKSLPELFAALGLEMAAPQLDPFLETQEEQIVDLVSQELTNWGLHSSDVMDAEIDEITVNSVEVKKLTAFKPSEAGKSILVVGTIEVAALVSFTHPNWDEAMYDSEDKVLIPFEDESGETEIELTIDVAMSIAVDEAGNPEEIEALRFRNSDFQYVTLYPPDMYK</sequence>
<reference evidence="3 5" key="1">
    <citation type="submission" date="2014-12" db="EMBL/GenBank/DDBJ databases">
        <title>Whole genome sequencing of Sphingobium xenophagum OW59.</title>
        <authorList>
            <person name="Ohta Y."/>
            <person name="Nishi S."/>
            <person name="Hatada Y."/>
        </authorList>
    </citation>
    <scope>NUCLEOTIDE SEQUENCE [LARGE SCALE GENOMIC DNA]</scope>
    <source>
        <strain evidence="3 5">OW59</strain>
    </source>
</reference>
<accession>A0A249MZT6</accession>
<dbReference type="STRING" id="1192759.GCA_000277525_04006"/>
<dbReference type="Proteomes" id="UP000217141">
    <property type="component" value="Plasmid p2"/>
</dbReference>
<evidence type="ECO:0000259" key="1">
    <source>
        <dbReference type="Pfam" id="PF16289"/>
    </source>
</evidence>
<dbReference type="AlphaFoldDB" id="A0A249MZT6"/>
<dbReference type="Pfam" id="PF16289">
    <property type="entry name" value="PIN_12"/>
    <property type="match status" value="1"/>
</dbReference>
<dbReference type="EMBL" id="CP022748">
    <property type="protein sequence ID" value="ASY46745.1"/>
    <property type="molecule type" value="Genomic_DNA"/>
</dbReference>
<accession>A0A401J273</accession>
<gene>
    <name evidence="2" type="ORF">CJD35_19825</name>
    <name evidence="3" type="ORF">MBESOW_P1984</name>
</gene>
<name>A0A249MZT6_SPHXE</name>
<evidence type="ECO:0000313" key="5">
    <source>
        <dbReference type="Proteomes" id="UP000290975"/>
    </source>
</evidence>